<dbReference type="HOGENOM" id="CLU_1303555_0_0_5"/>
<evidence type="ECO:0000313" key="1">
    <source>
        <dbReference type="EMBL" id="EAQ11827.1"/>
    </source>
</evidence>
<keyword evidence="2" id="KW-1185">Reference proteome</keyword>
<organism evidence="1 2">
    <name type="scientific">Maritimibacter alkaliphilus HTCC2654</name>
    <dbReference type="NCBI Taxonomy" id="314271"/>
    <lineage>
        <taxon>Bacteria</taxon>
        <taxon>Pseudomonadati</taxon>
        <taxon>Pseudomonadota</taxon>
        <taxon>Alphaproteobacteria</taxon>
        <taxon>Rhodobacterales</taxon>
        <taxon>Roseobacteraceae</taxon>
        <taxon>Maritimibacter</taxon>
    </lineage>
</organism>
<gene>
    <name evidence="1" type="ORF">RB2654_00535</name>
</gene>
<reference evidence="1 2" key="1">
    <citation type="journal article" date="2010" name="J. Bacteriol.">
        <title>Genome sequences of Pelagibaca bermudensis HTCC2601T and Maritimibacter alkaliphilus HTCC2654T, the type strains of two marine Roseobacter genera.</title>
        <authorList>
            <person name="Thrash J.C."/>
            <person name="Cho J.C."/>
            <person name="Ferriera S."/>
            <person name="Johnson J."/>
            <person name="Vergin K.L."/>
            <person name="Giovannoni S.J."/>
        </authorList>
    </citation>
    <scope>NUCLEOTIDE SEQUENCE [LARGE SCALE GENOMIC DNA]</scope>
    <source>
        <strain evidence="1 2">HTCC2654</strain>
    </source>
</reference>
<protein>
    <submittedName>
        <fullName evidence="1">Uncharacterized protein</fullName>
    </submittedName>
</protein>
<proteinExistence type="predicted"/>
<comment type="caution">
    <text evidence="1">The sequence shown here is derived from an EMBL/GenBank/DDBJ whole genome shotgun (WGS) entry which is preliminary data.</text>
</comment>
<dbReference type="eggNOG" id="ENOG5031VYZ">
    <property type="taxonomic scope" value="Bacteria"/>
</dbReference>
<name>A3VIY3_9RHOB</name>
<dbReference type="Proteomes" id="UP000002931">
    <property type="component" value="Unassembled WGS sequence"/>
</dbReference>
<dbReference type="EMBL" id="AAMT01000012">
    <property type="protein sequence ID" value="EAQ11827.1"/>
    <property type="molecule type" value="Genomic_DNA"/>
</dbReference>
<accession>A3VIY3</accession>
<sequence length="238" mass="26657">MGELSAGMGLLDDIAGETGSATSTDPVSAVGVRYRDALRLLFILAAGSDPADDPAEECVKVFRAEKRLMAMDFLVRYPDYLADALLDVVEAEGDLDLLKKVEGIFDADEPSVRLVRMVRWKRGAYENIADALALLSYYGLVRSMQLKGEDGKVRRYEYQISSKAMAFLDQCVADHPDLVWYRDRMTLVMRVASGKSGSKLKDWQYEHPTYGKTLHGDLIPSIRVEVEKRLRAISENLK</sequence>
<evidence type="ECO:0000313" key="2">
    <source>
        <dbReference type="Proteomes" id="UP000002931"/>
    </source>
</evidence>
<dbReference type="AlphaFoldDB" id="A3VIY3"/>